<keyword evidence="5 14" id="KW-0808">Transferase</keyword>
<evidence type="ECO:0000313" key="19">
    <source>
        <dbReference type="Proteomes" id="UP000509623"/>
    </source>
</evidence>
<evidence type="ECO:0000256" key="5">
    <source>
        <dbReference type="ARBA" id="ARBA00022679"/>
    </source>
</evidence>
<evidence type="ECO:0000256" key="14">
    <source>
        <dbReference type="PIRNR" id="PIRNR004491"/>
    </source>
</evidence>
<dbReference type="KEGG" id="clf:GJQ69_09465"/>
<dbReference type="GO" id="GO:0005524">
    <property type="term" value="F:ATP binding"/>
    <property type="evidence" value="ECO:0007669"/>
    <property type="project" value="UniProtKB-UniRule"/>
</dbReference>
<dbReference type="InterPro" id="IPR014729">
    <property type="entry name" value="Rossmann-like_a/b/a_fold"/>
</dbReference>
<keyword evidence="3 14" id="KW-0285">Flavoprotein</keyword>
<dbReference type="SUPFAM" id="SSF82114">
    <property type="entry name" value="Riboflavin kinase-like"/>
    <property type="match status" value="1"/>
</dbReference>
<evidence type="ECO:0000256" key="8">
    <source>
        <dbReference type="ARBA" id="ARBA00022777"/>
    </source>
</evidence>
<accession>A0A859DWM1</accession>
<gene>
    <name evidence="16" type="primary">ribF</name>
    <name evidence="16" type="ORF">GJQ69_09465</name>
    <name evidence="17" type="ORF">GKP14_03620</name>
</gene>
<dbReference type="Gene3D" id="3.40.50.620">
    <property type="entry name" value="HUPs"/>
    <property type="match status" value="1"/>
</dbReference>
<reference evidence="17" key="2">
    <citation type="journal article" date="2021" name="Appl. Environ. Microbiol.">
        <title>Adaptability of a Caproate-Producing Bacterium Contributes to Its Dominance in an Anaerobic Fermentation System.</title>
        <authorList>
            <person name="Wang H."/>
            <person name="Gu Y."/>
            <person name="Zhou W."/>
            <person name="Zhao D."/>
            <person name="Qiao Z."/>
            <person name="Zheng J."/>
            <person name="Gao J."/>
            <person name="Chen X."/>
            <person name="Ren C."/>
            <person name="Xu Y."/>
        </authorList>
    </citation>
    <scope>NUCLEOTIDE SEQUENCE</scope>
    <source>
        <strain evidence="17">JNU-WLY1368</strain>
    </source>
</reference>
<evidence type="ECO:0000256" key="13">
    <source>
        <dbReference type="ARBA" id="ARBA00049494"/>
    </source>
</evidence>
<dbReference type="Pfam" id="PF01687">
    <property type="entry name" value="Flavokinase"/>
    <property type="match status" value="1"/>
</dbReference>
<proteinExistence type="inferred from homology"/>
<dbReference type="GO" id="GO:0008531">
    <property type="term" value="F:riboflavin kinase activity"/>
    <property type="evidence" value="ECO:0007669"/>
    <property type="project" value="UniProtKB-UniRule"/>
</dbReference>
<evidence type="ECO:0000256" key="11">
    <source>
        <dbReference type="ARBA" id="ARBA00023268"/>
    </source>
</evidence>
<dbReference type="EMBL" id="CP046051">
    <property type="protein sequence ID" value="QKN24683.1"/>
    <property type="molecule type" value="Genomic_DNA"/>
</dbReference>
<dbReference type="PANTHER" id="PTHR22749">
    <property type="entry name" value="RIBOFLAVIN KINASE/FMN ADENYLYLTRANSFERASE"/>
    <property type="match status" value="1"/>
</dbReference>
<evidence type="ECO:0000313" key="18">
    <source>
        <dbReference type="Proteomes" id="UP000501316"/>
    </source>
</evidence>
<dbReference type="EMBL" id="CP046161">
    <property type="protein sequence ID" value="QKO30182.1"/>
    <property type="molecule type" value="Genomic_DNA"/>
</dbReference>
<dbReference type="EC" id="2.7.1.26" evidence="14"/>
<evidence type="ECO:0000313" key="17">
    <source>
        <dbReference type="EMBL" id="QKO30182.1"/>
    </source>
</evidence>
<evidence type="ECO:0000256" key="1">
    <source>
        <dbReference type="ARBA" id="ARBA00004726"/>
    </source>
</evidence>
<keyword evidence="19" id="KW-1185">Reference proteome</keyword>
<keyword evidence="8 14" id="KW-0418">Kinase</keyword>
<dbReference type="UniPathway" id="UPA00277">
    <property type="reaction ID" value="UER00407"/>
</dbReference>
<organism evidence="16 18">
    <name type="scientific">Caproicibacterium lactatifermentans</name>
    <dbReference type="NCBI Taxonomy" id="2666138"/>
    <lineage>
        <taxon>Bacteria</taxon>
        <taxon>Bacillati</taxon>
        <taxon>Bacillota</taxon>
        <taxon>Clostridia</taxon>
        <taxon>Eubacteriales</taxon>
        <taxon>Oscillospiraceae</taxon>
        <taxon>Caproicibacterium</taxon>
    </lineage>
</organism>
<dbReference type="GO" id="GO:0006747">
    <property type="term" value="P:FAD biosynthetic process"/>
    <property type="evidence" value="ECO:0007669"/>
    <property type="project" value="UniProtKB-UniRule"/>
</dbReference>
<dbReference type="Proteomes" id="UP000509623">
    <property type="component" value="Chromosome"/>
</dbReference>
<dbReference type="Pfam" id="PF06574">
    <property type="entry name" value="FAD_syn"/>
    <property type="match status" value="1"/>
</dbReference>
<reference evidence="18 19" key="1">
    <citation type="submission" date="2019-11" db="EMBL/GenBank/DDBJ databases">
        <authorList>
            <person name="Ren C."/>
            <person name="Wang H."/>
            <person name="Xu Y."/>
        </authorList>
    </citation>
    <scope>NUCLEOTIDE SEQUENCE [LARGE SCALE GENOMIC DNA]</scope>
    <source>
        <strain evidence="19">JNU-WLY1368</strain>
        <strain evidence="16 18">LBM 19010</strain>
    </source>
</reference>
<dbReference type="InterPro" id="IPR002606">
    <property type="entry name" value="Riboflavin_kinase_bac"/>
</dbReference>
<evidence type="ECO:0000256" key="7">
    <source>
        <dbReference type="ARBA" id="ARBA00022741"/>
    </source>
</evidence>
<evidence type="ECO:0000256" key="4">
    <source>
        <dbReference type="ARBA" id="ARBA00022643"/>
    </source>
</evidence>
<feature type="domain" description="Riboflavin kinase" evidence="15">
    <location>
        <begin position="178"/>
        <end position="303"/>
    </location>
</feature>
<reference evidence="17" key="3">
    <citation type="journal article" date="2022" name="Int. J. Syst. Evol. Microbiol.">
        <title>Caproicibacterium lactatifermentans sp. nov., isolated from pit clay used for the production of Chinese strong aroma-type liquor.</title>
        <authorList>
            <person name="Wang H."/>
            <person name="Gu Y."/>
            <person name="Zhao D."/>
            <person name="Qiao Z."/>
            <person name="Zheng J."/>
            <person name="Gao J."/>
            <person name="Ren C."/>
            <person name="Xu Y."/>
        </authorList>
    </citation>
    <scope>NUCLEOTIDE SEQUENCE</scope>
    <source>
        <strain evidence="17">JNU-WLY1368</strain>
    </source>
</reference>
<dbReference type="InterPro" id="IPR023465">
    <property type="entry name" value="Riboflavin_kinase_dom_sf"/>
</dbReference>
<dbReference type="PIRSF" id="PIRSF004491">
    <property type="entry name" value="FAD_Synth"/>
    <property type="match status" value="1"/>
</dbReference>
<dbReference type="CDD" id="cd02064">
    <property type="entry name" value="FAD_synthetase_N"/>
    <property type="match status" value="1"/>
</dbReference>
<keyword evidence="10 14" id="KW-0067">ATP-binding</keyword>
<comment type="pathway">
    <text evidence="1 14">Cofactor biosynthesis; FAD biosynthesis; FAD from FMN: step 1/1.</text>
</comment>
<evidence type="ECO:0000256" key="6">
    <source>
        <dbReference type="ARBA" id="ARBA00022695"/>
    </source>
</evidence>
<keyword evidence="9 14" id="KW-0274">FAD</keyword>
<keyword evidence="7 14" id="KW-0547">Nucleotide-binding</keyword>
<sequence>MYKMKIYQELIPCEEPTAVALGSFDGLHLGHRAVISQTLGEPGLVPTVLTFARNPLCDLGGKTGGELMTQQQKEQVLEKFGIKQLYRLQFASIMHLTAEQFVDEVLIKVCHAKKVCCGFNFTFGEGGSATSADLTHLCTQRGLRVAVKPAVMADNAPISSTRIRALVRAGAVGEAARLLGRPYSYLSTVQHGQQLGRRLGTPTLNQKIPDNFVLPRFGVYASRVTLNGHIYCGVTNVGIRPTVDGHFVSAETWMPDYTGPEVYGATVCTDLLHFIRPEKKFASVEALGKQIRQDGEHARIYLQQECKQAFA</sequence>
<name>A0A859DWM1_9FIRM</name>
<dbReference type="Gene3D" id="2.40.30.30">
    <property type="entry name" value="Riboflavin kinase-like"/>
    <property type="match status" value="1"/>
</dbReference>
<evidence type="ECO:0000256" key="9">
    <source>
        <dbReference type="ARBA" id="ARBA00022827"/>
    </source>
</evidence>
<comment type="similarity">
    <text evidence="14">Belongs to the ribF family.</text>
</comment>
<dbReference type="InterPro" id="IPR015864">
    <property type="entry name" value="FAD_synthase"/>
</dbReference>
<dbReference type="SMART" id="SM00904">
    <property type="entry name" value="Flavokinase"/>
    <property type="match status" value="1"/>
</dbReference>
<protein>
    <recommendedName>
        <fullName evidence="14">Riboflavin biosynthesis protein</fullName>
    </recommendedName>
    <domain>
        <recommendedName>
            <fullName evidence="14">Riboflavin kinase</fullName>
            <ecNumber evidence="14">2.7.1.26</ecNumber>
        </recommendedName>
        <alternativeName>
            <fullName evidence="14">Flavokinase</fullName>
        </alternativeName>
    </domain>
    <domain>
        <recommendedName>
            <fullName evidence="14">FMN adenylyltransferase</fullName>
            <ecNumber evidence="14">2.7.7.2</ecNumber>
        </recommendedName>
        <alternativeName>
            <fullName evidence="14">FAD pyrophosphorylase</fullName>
        </alternativeName>
        <alternativeName>
            <fullName evidence="14">FAD synthase</fullName>
        </alternativeName>
    </domain>
</protein>
<evidence type="ECO:0000313" key="16">
    <source>
        <dbReference type="EMBL" id="QKN24683.1"/>
    </source>
</evidence>
<dbReference type="GO" id="GO:0003919">
    <property type="term" value="F:FMN adenylyltransferase activity"/>
    <property type="evidence" value="ECO:0007669"/>
    <property type="project" value="UniProtKB-UniRule"/>
</dbReference>
<evidence type="ECO:0000256" key="10">
    <source>
        <dbReference type="ARBA" id="ARBA00022840"/>
    </source>
</evidence>
<keyword evidence="4 14" id="KW-0288">FMN</keyword>
<evidence type="ECO:0000256" key="2">
    <source>
        <dbReference type="ARBA" id="ARBA00005201"/>
    </source>
</evidence>
<keyword evidence="11" id="KW-0511">Multifunctional enzyme</keyword>
<dbReference type="GO" id="GO:0009398">
    <property type="term" value="P:FMN biosynthetic process"/>
    <property type="evidence" value="ECO:0007669"/>
    <property type="project" value="UniProtKB-UniRule"/>
</dbReference>
<comment type="catalytic activity">
    <reaction evidence="13 14">
        <text>FMN + ATP + H(+) = FAD + diphosphate</text>
        <dbReference type="Rhea" id="RHEA:17237"/>
        <dbReference type="ChEBI" id="CHEBI:15378"/>
        <dbReference type="ChEBI" id="CHEBI:30616"/>
        <dbReference type="ChEBI" id="CHEBI:33019"/>
        <dbReference type="ChEBI" id="CHEBI:57692"/>
        <dbReference type="ChEBI" id="CHEBI:58210"/>
        <dbReference type="EC" id="2.7.7.2"/>
    </reaction>
</comment>
<dbReference type="SUPFAM" id="SSF52374">
    <property type="entry name" value="Nucleotidylyl transferase"/>
    <property type="match status" value="1"/>
</dbReference>
<dbReference type="Proteomes" id="UP000501316">
    <property type="component" value="Chromosome"/>
</dbReference>
<evidence type="ECO:0000256" key="12">
    <source>
        <dbReference type="ARBA" id="ARBA00047880"/>
    </source>
</evidence>
<dbReference type="PANTHER" id="PTHR22749:SF6">
    <property type="entry name" value="RIBOFLAVIN KINASE"/>
    <property type="match status" value="1"/>
</dbReference>
<keyword evidence="6 14" id="KW-0548">Nucleotidyltransferase</keyword>
<dbReference type="EC" id="2.7.7.2" evidence="14"/>
<dbReference type="AlphaFoldDB" id="A0A859DWM1"/>
<dbReference type="InterPro" id="IPR015865">
    <property type="entry name" value="Riboflavin_kinase_bac/euk"/>
</dbReference>
<dbReference type="GO" id="GO:0009231">
    <property type="term" value="P:riboflavin biosynthetic process"/>
    <property type="evidence" value="ECO:0007669"/>
    <property type="project" value="InterPro"/>
</dbReference>
<dbReference type="InterPro" id="IPR023468">
    <property type="entry name" value="Riboflavin_kinase"/>
</dbReference>
<evidence type="ECO:0000256" key="3">
    <source>
        <dbReference type="ARBA" id="ARBA00022630"/>
    </source>
</evidence>
<comment type="pathway">
    <text evidence="2 14">Cofactor biosynthesis; FMN biosynthesis; FMN from riboflavin (ATP route): step 1/1.</text>
</comment>
<comment type="catalytic activity">
    <reaction evidence="12 14">
        <text>riboflavin + ATP = FMN + ADP + H(+)</text>
        <dbReference type="Rhea" id="RHEA:14357"/>
        <dbReference type="ChEBI" id="CHEBI:15378"/>
        <dbReference type="ChEBI" id="CHEBI:30616"/>
        <dbReference type="ChEBI" id="CHEBI:57986"/>
        <dbReference type="ChEBI" id="CHEBI:58210"/>
        <dbReference type="ChEBI" id="CHEBI:456216"/>
        <dbReference type="EC" id="2.7.1.26"/>
    </reaction>
</comment>
<dbReference type="UniPathway" id="UPA00276">
    <property type="reaction ID" value="UER00406"/>
</dbReference>
<dbReference type="NCBIfam" id="TIGR00083">
    <property type="entry name" value="ribF"/>
    <property type="match status" value="1"/>
</dbReference>
<evidence type="ECO:0000259" key="15">
    <source>
        <dbReference type="SMART" id="SM00904"/>
    </source>
</evidence>